<dbReference type="Proteomes" id="UP000031668">
    <property type="component" value="Unassembled WGS sequence"/>
</dbReference>
<dbReference type="AlphaFoldDB" id="A0A0C2MSK4"/>
<dbReference type="Pfam" id="PF02178">
    <property type="entry name" value="AT_hook"/>
    <property type="match status" value="1"/>
</dbReference>
<evidence type="ECO:0000256" key="1">
    <source>
        <dbReference type="SAM" id="MobiDB-lite"/>
    </source>
</evidence>
<proteinExistence type="predicted"/>
<sequence>MDWISYNLTRTNCQEIQTVTHAESATGALSRQAQQNDMSLEPTAGPSSVNDVTDAAPTTSKRGSKNQKSPPAIQTKRGRGRPRKYEGMSQDGKSKDISDPNIDFFCLCTEAYRKKPALSLAFGSFSKKAFINIYLISD</sequence>
<accession>A0A0C2MSK4</accession>
<feature type="compositionally biased region" description="Polar residues" evidence="1">
    <location>
        <begin position="25"/>
        <end position="38"/>
    </location>
</feature>
<evidence type="ECO:0000313" key="3">
    <source>
        <dbReference type="Proteomes" id="UP000031668"/>
    </source>
</evidence>
<feature type="compositionally biased region" description="Polar residues" evidence="1">
    <location>
        <begin position="45"/>
        <end position="69"/>
    </location>
</feature>
<dbReference type="EMBL" id="JWZT01004124">
    <property type="protein sequence ID" value="KII64667.1"/>
    <property type="molecule type" value="Genomic_DNA"/>
</dbReference>
<dbReference type="InterPro" id="IPR017956">
    <property type="entry name" value="AT_hook_DNA-bd_motif"/>
</dbReference>
<dbReference type="GO" id="GO:0003677">
    <property type="term" value="F:DNA binding"/>
    <property type="evidence" value="ECO:0007669"/>
    <property type="project" value="InterPro"/>
</dbReference>
<evidence type="ECO:0000313" key="2">
    <source>
        <dbReference type="EMBL" id="KII64667.1"/>
    </source>
</evidence>
<feature type="region of interest" description="Disordered" evidence="1">
    <location>
        <begin position="25"/>
        <end position="98"/>
    </location>
</feature>
<reference evidence="2 3" key="1">
    <citation type="journal article" date="2014" name="Genome Biol. Evol.">
        <title>The genome of the myxosporean Thelohanellus kitauei shows adaptations to nutrient acquisition within its fish host.</title>
        <authorList>
            <person name="Yang Y."/>
            <person name="Xiong J."/>
            <person name="Zhou Z."/>
            <person name="Huo F."/>
            <person name="Miao W."/>
            <person name="Ran C."/>
            <person name="Liu Y."/>
            <person name="Zhang J."/>
            <person name="Feng J."/>
            <person name="Wang M."/>
            <person name="Wang M."/>
            <person name="Wang L."/>
            <person name="Yao B."/>
        </authorList>
    </citation>
    <scope>NUCLEOTIDE SEQUENCE [LARGE SCALE GENOMIC DNA]</scope>
    <source>
        <strain evidence="2">Wuqing</strain>
    </source>
</reference>
<protein>
    <submittedName>
        <fullName evidence="2">Uncharacterized protein</fullName>
    </submittedName>
</protein>
<organism evidence="2 3">
    <name type="scientific">Thelohanellus kitauei</name>
    <name type="common">Myxosporean</name>
    <dbReference type="NCBI Taxonomy" id="669202"/>
    <lineage>
        <taxon>Eukaryota</taxon>
        <taxon>Metazoa</taxon>
        <taxon>Cnidaria</taxon>
        <taxon>Myxozoa</taxon>
        <taxon>Myxosporea</taxon>
        <taxon>Bivalvulida</taxon>
        <taxon>Platysporina</taxon>
        <taxon>Myxobolidae</taxon>
        <taxon>Thelohanellus</taxon>
    </lineage>
</organism>
<comment type="caution">
    <text evidence="2">The sequence shown here is derived from an EMBL/GenBank/DDBJ whole genome shotgun (WGS) entry which is preliminary data.</text>
</comment>
<keyword evidence="3" id="KW-1185">Reference proteome</keyword>
<name>A0A0C2MSK4_THEKT</name>
<gene>
    <name evidence="2" type="ORF">RF11_06600</name>
</gene>